<comment type="caution">
    <text evidence="1">The sequence shown here is derived from an EMBL/GenBank/DDBJ whole genome shotgun (WGS) entry which is preliminary data.</text>
</comment>
<dbReference type="EMBL" id="CM056817">
    <property type="protein sequence ID" value="KAJ8620843.1"/>
    <property type="molecule type" value="Genomic_DNA"/>
</dbReference>
<evidence type="ECO:0000313" key="2">
    <source>
        <dbReference type="Proteomes" id="UP001234297"/>
    </source>
</evidence>
<reference evidence="1 2" key="1">
    <citation type="journal article" date="2022" name="Hortic Res">
        <title>A haplotype resolved chromosomal level avocado genome allows analysis of novel avocado genes.</title>
        <authorList>
            <person name="Nath O."/>
            <person name="Fletcher S.J."/>
            <person name="Hayward A."/>
            <person name="Shaw L.M."/>
            <person name="Masouleh A.K."/>
            <person name="Furtado A."/>
            <person name="Henry R.J."/>
            <person name="Mitter N."/>
        </authorList>
    </citation>
    <scope>NUCLEOTIDE SEQUENCE [LARGE SCALE GENOMIC DNA]</scope>
    <source>
        <strain evidence="2">cv. Hass</strain>
    </source>
</reference>
<sequence>MARHMTFILGALMVLIMAQSHPSLSASSRWTLNKQQLHHDSRAVGRDQLPLGIPLMVGESKLPRNLRPPSPRDSGSSGFTPKKRDLSPATAFAPPPPPPSLS</sequence>
<evidence type="ECO:0000313" key="1">
    <source>
        <dbReference type="EMBL" id="KAJ8620843.1"/>
    </source>
</evidence>
<protein>
    <submittedName>
        <fullName evidence="1">Uncharacterized protein</fullName>
    </submittedName>
</protein>
<gene>
    <name evidence="1" type="ORF">MRB53_029372</name>
</gene>
<organism evidence="1 2">
    <name type="scientific">Persea americana</name>
    <name type="common">Avocado</name>
    <dbReference type="NCBI Taxonomy" id="3435"/>
    <lineage>
        <taxon>Eukaryota</taxon>
        <taxon>Viridiplantae</taxon>
        <taxon>Streptophyta</taxon>
        <taxon>Embryophyta</taxon>
        <taxon>Tracheophyta</taxon>
        <taxon>Spermatophyta</taxon>
        <taxon>Magnoliopsida</taxon>
        <taxon>Magnoliidae</taxon>
        <taxon>Laurales</taxon>
        <taxon>Lauraceae</taxon>
        <taxon>Persea</taxon>
    </lineage>
</organism>
<keyword evidence="2" id="KW-1185">Reference proteome</keyword>
<dbReference type="Proteomes" id="UP001234297">
    <property type="component" value="Chromosome 9"/>
</dbReference>
<accession>A0ACC2KIE4</accession>
<proteinExistence type="predicted"/>
<name>A0ACC2KIE4_PERAE</name>